<feature type="compositionally biased region" description="Polar residues" evidence="6">
    <location>
        <begin position="208"/>
        <end position="217"/>
    </location>
</feature>
<protein>
    <recommendedName>
        <fullName evidence="1">E2 ubiquitin-conjugating enzyme</fullName>
        <ecNumber evidence="1">2.3.2.23</ecNumber>
    </recommendedName>
</protein>
<dbReference type="EC" id="2.3.2.23" evidence="1"/>
<keyword evidence="9" id="KW-1185">Reference proteome</keyword>
<sequence>MEPEGIEIYPPSGNKTSKSKAKALKQKKVHNSYHQCRFLGFIKLVHISSLICQVAYHEIIDVDIDEDRNDVVFMEGKVRSNKKMKSSLVPSNSNAEQGSRHSGVQMDSVGPSHSSKSFVAENFFDLDDYAFEDDDSMDLALQLQSHFDSMDTPTHIEAQIPWFPDNFPMEKNSSKHDQASSSYSGLHANNSSKNLSFLKTPQKIQHQNENVPFNNPRSSSLTGSSSSMTKVVDNEDVIKRYESFKKFDTVVDFSDHYYATKSSRTNRPSKNWAKKIHDEWRILDKDLPDTIFVRAYESRMDLLRAVIIGAEGIPYHDGLFFFDVCFPSSYPNTPPLVHYHSGGLHINPNLYDCGYVCLSLLNTWDGGKKEMWIPGTSTMLQVLVSIQGLILNAKPYFNEPVYAKTSGSVYGEKSSIQYNESTLILSLKTMVYTMKKPPKRVRDILMACKAYTEGVQVGCLVRGGVQDVDEGNNDVSCSDKFKGNVVAYVKTLVAAFKSIGAKEAEEFIWLSEKEILPSHALHLLLVPEFSQKKKK</sequence>
<keyword evidence="5" id="KW-0067">ATP-binding</keyword>
<feature type="region of interest" description="Disordered" evidence="6">
    <location>
        <begin position="208"/>
        <end position="227"/>
    </location>
</feature>
<evidence type="ECO:0000256" key="6">
    <source>
        <dbReference type="SAM" id="MobiDB-lite"/>
    </source>
</evidence>
<dbReference type="PROSITE" id="PS50127">
    <property type="entry name" value="UBC_2"/>
    <property type="match status" value="1"/>
</dbReference>
<dbReference type="SUPFAM" id="SSF54495">
    <property type="entry name" value="UBC-like"/>
    <property type="match status" value="1"/>
</dbReference>
<dbReference type="PANTHER" id="PTHR46116">
    <property type="entry name" value="(E3-INDEPENDENT) E2 UBIQUITIN-CONJUGATING ENZYME"/>
    <property type="match status" value="1"/>
</dbReference>
<evidence type="ECO:0000256" key="1">
    <source>
        <dbReference type="ARBA" id="ARBA00012486"/>
    </source>
</evidence>
<dbReference type="Proteomes" id="UP001157418">
    <property type="component" value="Unassembled WGS sequence"/>
</dbReference>
<accession>A0AAU9P8E5</accession>
<proteinExistence type="predicted"/>
<evidence type="ECO:0000256" key="3">
    <source>
        <dbReference type="ARBA" id="ARBA00022741"/>
    </source>
</evidence>
<name>A0AAU9P8E5_9ASTR</name>
<gene>
    <name evidence="8" type="ORF">LVIROSA_LOCUS32107</name>
</gene>
<dbReference type="GO" id="GO:0061631">
    <property type="term" value="F:ubiquitin conjugating enzyme activity"/>
    <property type="evidence" value="ECO:0007669"/>
    <property type="project" value="UniProtKB-EC"/>
</dbReference>
<dbReference type="FunFam" id="3.10.110.10:FF:000028">
    <property type="entry name" value="Probable ubiquitin-conjugating enzyme E2 23"/>
    <property type="match status" value="1"/>
</dbReference>
<evidence type="ECO:0000313" key="9">
    <source>
        <dbReference type="Proteomes" id="UP001157418"/>
    </source>
</evidence>
<dbReference type="InterPro" id="IPR000608">
    <property type="entry name" value="UBC"/>
</dbReference>
<evidence type="ECO:0000313" key="8">
    <source>
        <dbReference type="EMBL" id="CAH1446414.1"/>
    </source>
</evidence>
<organism evidence="8 9">
    <name type="scientific">Lactuca virosa</name>
    <dbReference type="NCBI Taxonomy" id="75947"/>
    <lineage>
        <taxon>Eukaryota</taxon>
        <taxon>Viridiplantae</taxon>
        <taxon>Streptophyta</taxon>
        <taxon>Embryophyta</taxon>
        <taxon>Tracheophyta</taxon>
        <taxon>Spermatophyta</taxon>
        <taxon>Magnoliopsida</taxon>
        <taxon>eudicotyledons</taxon>
        <taxon>Gunneridae</taxon>
        <taxon>Pentapetalae</taxon>
        <taxon>asterids</taxon>
        <taxon>campanulids</taxon>
        <taxon>Asterales</taxon>
        <taxon>Asteraceae</taxon>
        <taxon>Cichorioideae</taxon>
        <taxon>Cichorieae</taxon>
        <taxon>Lactucinae</taxon>
        <taxon>Lactuca</taxon>
    </lineage>
</organism>
<keyword evidence="2" id="KW-0808">Transferase</keyword>
<dbReference type="AlphaFoldDB" id="A0AAU9P8E5"/>
<evidence type="ECO:0000256" key="4">
    <source>
        <dbReference type="ARBA" id="ARBA00022786"/>
    </source>
</evidence>
<feature type="domain" description="UBC core" evidence="7">
    <location>
        <begin position="271"/>
        <end position="431"/>
    </location>
</feature>
<dbReference type="EMBL" id="CAKMRJ010005523">
    <property type="protein sequence ID" value="CAH1446414.1"/>
    <property type="molecule type" value="Genomic_DNA"/>
</dbReference>
<dbReference type="PANTHER" id="PTHR46116:SF41">
    <property type="entry name" value="UBIQUITIN-CONJUGATING ENZYME E2 25-RELATED"/>
    <property type="match status" value="1"/>
</dbReference>
<dbReference type="InterPro" id="IPR016135">
    <property type="entry name" value="UBQ-conjugating_enzyme/RWD"/>
</dbReference>
<feature type="compositionally biased region" description="Polar residues" evidence="6">
    <location>
        <begin position="88"/>
        <end position="102"/>
    </location>
</feature>
<evidence type="ECO:0000256" key="2">
    <source>
        <dbReference type="ARBA" id="ARBA00022679"/>
    </source>
</evidence>
<evidence type="ECO:0000259" key="7">
    <source>
        <dbReference type="PROSITE" id="PS50127"/>
    </source>
</evidence>
<dbReference type="Gene3D" id="3.10.110.10">
    <property type="entry name" value="Ubiquitin Conjugating Enzyme"/>
    <property type="match status" value="1"/>
</dbReference>
<comment type="caution">
    <text evidence="8">The sequence shown here is derived from an EMBL/GenBank/DDBJ whole genome shotgun (WGS) entry which is preliminary data.</text>
</comment>
<keyword evidence="4" id="KW-0833">Ubl conjugation pathway</keyword>
<reference evidence="8 9" key="1">
    <citation type="submission" date="2022-01" db="EMBL/GenBank/DDBJ databases">
        <authorList>
            <person name="Xiong W."/>
            <person name="Schranz E."/>
        </authorList>
    </citation>
    <scope>NUCLEOTIDE SEQUENCE [LARGE SCALE GENOMIC DNA]</scope>
</reference>
<dbReference type="CDD" id="cd23837">
    <property type="entry name" value="UBCc_UBE2O"/>
    <property type="match status" value="1"/>
</dbReference>
<dbReference type="GO" id="GO:0005524">
    <property type="term" value="F:ATP binding"/>
    <property type="evidence" value="ECO:0007669"/>
    <property type="project" value="UniProtKB-KW"/>
</dbReference>
<feature type="region of interest" description="Disordered" evidence="6">
    <location>
        <begin position="83"/>
        <end position="111"/>
    </location>
</feature>
<dbReference type="SMART" id="SM00212">
    <property type="entry name" value="UBCc"/>
    <property type="match status" value="1"/>
</dbReference>
<keyword evidence="3" id="KW-0547">Nucleotide-binding</keyword>
<feature type="compositionally biased region" description="Low complexity" evidence="6">
    <location>
        <begin position="218"/>
        <end position="227"/>
    </location>
</feature>
<evidence type="ECO:0000256" key="5">
    <source>
        <dbReference type="ARBA" id="ARBA00022840"/>
    </source>
</evidence>
<feature type="region of interest" description="Disordered" evidence="6">
    <location>
        <begin position="1"/>
        <end position="23"/>
    </location>
</feature>
<dbReference type="Pfam" id="PF00179">
    <property type="entry name" value="UQ_con"/>
    <property type="match status" value="1"/>
</dbReference>